<gene>
    <name evidence="3" type="ORF">Acr_00g0077500</name>
</gene>
<dbReference type="Proteomes" id="UP000585474">
    <property type="component" value="Unassembled WGS sequence"/>
</dbReference>
<sequence length="203" mass="22623">MELFGGNIHETRCQTSRPVRRDPKEKNSCRRPEAKKAKSNKLASKEIVRPEAPREGTSTKPDDVLGPRASMLGSPSMVEKDSGGGDSSCRQGEKVDKLFLDQQAVVFRSSLTVRSRDIGNDATFQIAQAKSAEMEMAQAQNRTIELEGLLAEFGEREQKATEEFKEKTEAVARLEAEVVELKKNEALSKRKATEEFKSSDDFQ</sequence>
<feature type="region of interest" description="Disordered" evidence="2">
    <location>
        <begin position="1"/>
        <end position="91"/>
    </location>
</feature>
<keyword evidence="4" id="KW-1185">Reference proteome</keyword>
<organism evidence="3 4">
    <name type="scientific">Actinidia rufa</name>
    <dbReference type="NCBI Taxonomy" id="165716"/>
    <lineage>
        <taxon>Eukaryota</taxon>
        <taxon>Viridiplantae</taxon>
        <taxon>Streptophyta</taxon>
        <taxon>Embryophyta</taxon>
        <taxon>Tracheophyta</taxon>
        <taxon>Spermatophyta</taxon>
        <taxon>Magnoliopsida</taxon>
        <taxon>eudicotyledons</taxon>
        <taxon>Gunneridae</taxon>
        <taxon>Pentapetalae</taxon>
        <taxon>asterids</taxon>
        <taxon>Ericales</taxon>
        <taxon>Actinidiaceae</taxon>
        <taxon>Actinidia</taxon>
    </lineage>
</organism>
<feature type="compositionally biased region" description="Basic and acidic residues" evidence="2">
    <location>
        <begin position="43"/>
        <end position="54"/>
    </location>
</feature>
<comment type="caution">
    <text evidence="3">The sequence shown here is derived from an EMBL/GenBank/DDBJ whole genome shotgun (WGS) entry which is preliminary data.</text>
</comment>
<feature type="coiled-coil region" evidence="1">
    <location>
        <begin position="127"/>
        <end position="191"/>
    </location>
</feature>
<reference evidence="4" key="1">
    <citation type="submission" date="2019-07" db="EMBL/GenBank/DDBJ databases">
        <title>De Novo Assembly of kiwifruit Actinidia rufa.</title>
        <authorList>
            <person name="Sugita-Konishi S."/>
            <person name="Sato K."/>
            <person name="Mori E."/>
            <person name="Abe Y."/>
            <person name="Kisaki G."/>
            <person name="Hamano K."/>
            <person name="Suezawa K."/>
            <person name="Otani M."/>
            <person name="Fukuda T."/>
            <person name="Manabe T."/>
            <person name="Gomi K."/>
            <person name="Tabuchi M."/>
            <person name="Akimitsu K."/>
            <person name="Kataoka I."/>
        </authorList>
    </citation>
    <scope>NUCLEOTIDE SEQUENCE [LARGE SCALE GENOMIC DNA]</scope>
    <source>
        <strain evidence="4">cv. Fuchu</strain>
    </source>
</reference>
<accession>A0A7J0DTA1</accession>
<proteinExistence type="predicted"/>
<protein>
    <submittedName>
        <fullName evidence="3">Uncharacterized protein</fullName>
    </submittedName>
</protein>
<feature type="compositionally biased region" description="Basic and acidic residues" evidence="2">
    <location>
        <begin position="19"/>
        <end position="36"/>
    </location>
</feature>
<dbReference type="EMBL" id="BJWL01000390">
    <property type="protein sequence ID" value="GFS41990.1"/>
    <property type="molecule type" value="Genomic_DNA"/>
</dbReference>
<evidence type="ECO:0000313" key="3">
    <source>
        <dbReference type="EMBL" id="GFS41990.1"/>
    </source>
</evidence>
<keyword evidence="1" id="KW-0175">Coiled coil</keyword>
<dbReference type="AlphaFoldDB" id="A0A7J0DTA1"/>
<evidence type="ECO:0000256" key="1">
    <source>
        <dbReference type="SAM" id="Coils"/>
    </source>
</evidence>
<evidence type="ECO:0000313" key="4">
    <source>
        <dbReference type="Proteomes" id="UP000585474"/>
    </source>
</evidence>
<evidence type="ECO:0000256" key="2">
    <source>
        <dbReference type="SAM" id="MobiDB-lite"/>
    </source>
</evidence>
<name>A0A7J0DTA1_9ERIC</name>